<feature type="domain" description="Polysaccharide biosynthesis protein CapD-like" evidence="3">
    <location>
        <begin position="285"/>
        <end position="580"/>
    </location>
</feature>
<keyword evidence="2" id="KW-0812">Transmembrane</keyword>
<dbReference type="InterPro" id="IPR003869">
    <property type="entry name" value="Polysac_CapD-like"/>
</dbReference>
<dbReference type="PANTHER" id="PTHR43318">
    <property type="entry name" value="UDP-N-ACETYLGLUCOSAMINE 4,6-DEHYDRATASE"/>
    <property type="match status" value="1"/>
</dbReference>
<feature type="transmembrane region" description="Helical" evidence="2">
    <location>
        <begin position="48"/>
        <end position="69"/>
    </location>
</feature>
<dbReference type="CDD" id="cd05237">
    <property type="entry name" value="UDP_invert_4-6DH_SDR_e"/>
    <property type="match status" value="1"/>
</dbReference>
<dbReference type="Pfam" id="PF02719">
    <property type="entry name" value="Polysacc_synt_2"/>
    <property type="match status" value="1"/>
</dbReference>
<organism evidence="4 5">
    <name type="scientific">Nitrosomonas halophila</name>
    <dbReference type="NCBI Taxonomy" id="44576"/>
    <lineage>
        <taxon>Bacteria</taxon>
        <taxon>Pseudomonadati</taxon>
        <taxon>Pseudomonadota</taxon>
        <taxon>Betaproteobacteria</taxon>
        <taxon>Nitrosomonadales</taxon>
        <taxon>Nitrosomonadaceae</taxon>
        <taxon>Nitrosomonas</taxon>
    </lineage>
</organism>
<dbReference type="Gene3D" id="3.40.50.720">
    <property type="entry name" value="NAD(P)-binding Rossmann-like Domain"/>
    <property type="match status" value="2"/>
</dbReference>
<evidence type="ECO:0000256" key="2">
    <source>
        <dbReference type="SAM" id="Phobius"/>
    </source>
</evidence>
<sequence>MIAIKPRIRSFIAFAHDFLAVVIAWWLAYLFRFNFEIPSEYQQSFKYILLWIVPLQASIFYSFGLYRGLWRYASLPDLKQIFLTVALGAIAVPFVLYMLQLPVLVPRAALFLAPMLLMLIMGGSRIVYRSWKEQRLYSLDDAKRQPVIVLGSGSTAVSLVKELERSRDWHVAGLLTDNPNKLGTHLHGVKVLGMIDDLVEWVEKLSVGHVIIAMPSASQALRRHALEICARIGIKPMTVPSYVDLVSGRMTVSQIRNVELDDLLGRAPVVLDMEGLHELLTGKVILVTGAGGSIGSELCRQILSFNPRQLVLLELNEYALYTIAEECRANFPEIPAAFLIGDVKDSARLDQIFDQYRPAAVFHAAAYKHVPLMEHANSWQALKNNVLGTYHLAQTAIKYGIEKFVLISTDKAVNPTNIMGASKRLAEMVCQALQQSVENDCQQVAAKPRTDFVIVRFGNVLGSTGSVIPKFREQIARGGPITVTHPAISRYFMSLQEAAQLVLQAGAMDRTTTGGEIFIMDMGDPVKIVDLAKDMIRLSGLNENDIEIVFTGLRPGEKLHEELAGDNESTLPTPHEKLRITHSCPPNGQWLCSLLEWFSDQQALSDEAVKMTLTTWVPEYLAQPSHHQPVMEKDTGSN</sequence>
<dbReference type="Proteomes" id="UP000198640">
    <property type="component" value="Unassembled WGS sequence"/>
</dbReference>
<dbReference type="InterPro" id="IPR051203">
    <property type="entry name" value="Polysaccharide_Synthase-Rel"/>
</dbReference>
<comment type="similarity">
    <text evidence="1">Belongs to the polysaccharide synthase family.</text>
</comment>
<dbReference type="RefSeq" id="WP_090415000.1">
    <property type="nucleotide sequence ID" value="NZ_FNOY01000050.1"/>
</dbReference>
<keyword evidence="2" id="KW-1133">Transmembrane helix</keyword>
<gene>
    <name evidence="4" type="ORF">SAMN05421881_10502</name>
</gene>
<evidence type="ECO:0000313" key="5">
    <source>
        <dbReference type="Proteomes" id="UP000198640"/>
    </source>
</evidence>
<dbReference type="InterPro" id="IPR029063">
    <property type="entry name" value="SAM-dependent_MTases_sf"/>
</dbReference>
<name>A0A1H3LJR2_9PROT</name>
<dbReference type="Pfam" id="PF13727">
    <property type="entry name" value="CoA_binding_3"/>
    <property type="match status" value="1"/>
</dbReference>
<dbReference type="AlphaFoldDB" id="A0A1H3LJR2"/>
<accession>A0A1H3LJR2</accession>
<dbReference type="OrthoDB" id="9803111at2"/>
<keyword evidence="5" id="KW-1185">Reference proteome</keyword>
<feature type="transmembrane region" description="Helical" evidence="2">
    <location>
        <begin position="81"/>
        <end position="99"/>
    </location>
</feature>
<reference evidence="4 5" key="1">
    <citation type="submission" date="2016-10" db="EMBL/GenBank/DDBJ databases">
        <authorList>
            <person name="de Groot N.N."/>
        </authorList>
    </citation>
    <scope>NUCLEOTIDE SEQUENCE [LARGE SCALE GENOMIC DNA]</scope>
    <source>
        <strain evidence="4 5">Nm1</strain>
    </source>
</reference>
<feature type="transmembrane region" description="Helical" evidence="2">
    <location>
        <begin position="12"/>
        <end position="28"/>
    </location>
</feature>
<dbReference type="STRING" id="44576.SAMN05421881_10502"/>
<dbReference type="InterPro" id="IPR036291">
    <property type="entry name" value="NAD(P)-bd_dom_sf"/>
</dbReference>
<protein>
    <submittedName>
        <fullName evidence="4">NDP-sugar epimerase, includes UDP-GlcNAc-inverting 4,6-dehydratase FlaA1 and capsular polysaccharide biosynthesis protein EpsC</fullName>
    </submittedName>
</protein>
<proteinExistence type="inferred from homology"/>
<keyword evidence="2" id="KW-0472">Membrane</keyword>
<dbReference type="SUPFAM" id="SSF51735">
    <property type="entry name" value="NAD(P)-binding Rossmann-fold domains"/>
    <property type="match status" value="1"/>
</dbReference>
<dbReference type="PANTHER" id="PTHR43318:SF1">
    <property type="entry name" value="POLYSACCHARIDE BIOSYNTHESIS PROTEIN EPSC-RELATED"/>
    <property type="match status" value="1"/>
</dbReference>
<evidence type="ECO:0000313" key="4">
    <source>
        <dbReference type="EMBL" id="SDY64389.1"/>
    </source>
</evidence>
<dbReference type="SUPFAM" id="SSF53335">
    <property type="entry name" value="S-adenosyl-L-methionine-dependent methyltransferases"/>
    <property type="match status" value="1"/>
</dbReference>
<evidence type="ECO:0000256" key="1">
    <source>
        <dbReference type="ARBA" id="ARBA00007430"/>
    </source>
</evidence>
<evidence type="ECO:0000259" key="3">
    <source>
        <dbReference type="Pfam" id="PF02719"/>
    </source>
</evidence>
<dbReference type="EMBL" id="FNOY01000050">
    <property type="protein sequence ID" value="SDY64389.1"/>
    <property type="molecule type" value="Genomic_DNA"/>
</dbReference>